<dbReference type="EMBL" id="SJPR01000003">
    <property type="protein sequence ID" value="TWT96710.1"/>
    <property type="molecule type" value="Genomic_DNA"/>
</dbReference>
<dbReference type="PROSITE" id="PS51257">
    <property type="entry name" value="PROKAR_LIPOPROTEIN"/>
    <property type="match status" value="1"/>
</dbReference>
<evidence type="ECO:0000256" key="1">
    <source>
        <dbReference type="ARBA" id="ARBA00005695"/>
    </source>
</evidence>
<keyword evidence="7" id="KW-1185">Reference proteome</keyword>
<dbReference type="GO" id="GO:1904680">
    <property type="term" value="F:peptide transmembrane transporter activity"/>
    <property type="evidence" value="ECO:0007669"/>
    <property type="project" value="TreeGrafter"/>
</dbReference>
<dbReference type="GO" id="GO:0015833">
    <property type="term" value="P:peptide transport"/>
    <property type="evidence" value="ECO:0007669"/>
    <property type="project" value="TreeGrafter"/>
</dbReference>
<evidence type="ECO:0000313" key="7">
    <source>
        <dbReference type="Proteomes" id="UP000317421"/>
    </source>
</evidence>
<feature type="region of interest" description="Disordered" evidence="4">
    <location>
        <begin position="30"/>
        <end position="63"/>
    </location>
</feature>
<feature type="domain" description="Solute-binding protein family 5" evidence="5">
    <location>
        <begin position="201"/>
        <end position="578"/>
    </location>
</feature>
<sequence length="669" mass="74605">MVEGKSLASSCSGLAILAFAALTGLIGCSGGAKSSSPEASSKPASSESAGAEASASDTPAADDAPVVLGDLITPFDTPATLAEAEEGVEWEESPVIDTLELLREQKKSEPAQVSVEDALAMKNDSDEANKKILSALSVLAPEDGSGVNYAAVLNRTIQQDVSSLNPLLASSVAEAEVAGMLAFGMFTFDWNFNPCASADTVASWQTSKDRMLDKVVLRDDLTWSDGKPITAYDVEFSYKLIMTSQVPVLAQRQGTDQLAMVKAYDDHTLIYFHKKPLAINVWNLNFYVVPKHLYEKSFAEDPTLRNSPYHVKLEKKPISGGPYEIESRQRGSEVLLKRRESYYTHDGKPVREKPYFAKIRHRVIEDTNTQLLALKASDVDEALLGAEQWLTQTDSDDFYKVNTKARGAEWTFFYIGWNLKSPLFEDLRVRQAMAYAMNYDEMVNDLCYGLYPQCWGIYHPDAWMFPKDPAPLYKQDLDKAEDLLDEAGWADSDYDGVRDKEINGEIVPFEFTLMVSNKPDRIAICNLFRECLDSIGIRCNIASLEAAVFQERVQDKNFVAEYSGWGAGADPYTNKNIFGTGEGRNYGSYSNPEVDRLFDEGEVEFDREKRAEIYGKIHKLIFADQPYLFLHTRSSFYGFNKRLRGYRFSPRGPFSYGPGLGSVWVPADN</sequence>
<dbReference type="Gene3D" id="3.90.76.10">
    <property type="entry name" value="Dipeptide-binding Protein, Domain 1"/>
    <property type="match status" value="1"/>
</dbReference>
<evidence type="ECO:0000256" key="3">
    <source>
        <dbReference type="ARBA" id="ARBA00022729"/>
    </source>
</evidence>
<protein>
    <submittedName>
        <fullName evidence="6">Oligopeptide-binding protein AppA</fullName>
    </submittedName>
</protein>
<dbReference type="OrthoDB" id="48318at2"/>
<keyword evidence="3" id="KW-0732">Signal</keyword>
<dbReference type="SUPFAM" id="SSF53850">
    <property type="entry name" value="Periplasmic binding protein-like II"/>
    <property type="match status" value="1"/>
</dbReference>
<dbReference type="Proteomes" id="UP000317421">
    <property type="component" value="Unassembled WGS sequence"/>
</dbReference>
<comment type="caution">
    <text evidence="6">The sequence shown here is derived from an EMBL/GenBank/DDBJ whole genome shotgun (WGS) entry which is preliminary data.</text>
</comment>
<evidence type="ECO:0000256" key="4">
    <source>
        <dbReference type="SAM" id="MobiDB-lite"/>
    </source>
</evidence>
<accession>A0A5C6ABC7</accession>
<keyword evidence="2" id="KW-0813">Transport</keyword>
<dbReference type="Gene3D" id="3.40.190.10">
    <property type="entry name" value="Periplasmic binding protein-like II"/>
    <property type="match status" value="1"/>
</dbReference>
<organism evidence="6 7">
    <name type="scientific">Botrimarina colliarenosi</name>
    <dbReference type="NCBI Taxonomy" id="2528001"/>
    <lineage>
        <taxon>Bacteria</taxon>
        <taxon>Pseudomonadati</taxon>
        <taxon>Planctomycetota</taxon>
        <taxon>Planctomycetia</taxon>
        <taxon>Pirellulales</taxon>
        <taxon>Lacipirellulaceae</taxon>
        <taxon>Botrimarina</taxon>
    </lineage>
</organism>
<gene>
    <name evidence="6" type="primary">appA</name>
    <name evidence="6" type="ORF">Pla108_24840</name>
</gene>
<dbReference type="InterPro" id="IPR000914">
    <property type="entry name" value="SBP_5_dom"/>
</dbReference>
<feature type="compositionally biased region" description="Low complexity" evidence="4">
    <location>
        <begin position="31"/>
        <end position="63"/>
    </location>
</feature>
<dbReference type="Gene3D" id="3.10.105.10">
    <property type="entry name" value="Dipeptide-binding Protein, Domain 3"/>
    <property type="match status" value="1"/>
</dbReference>
<name>A0A5C6ABC7_9BACT</name>
<dbReference type="InterPro" id="IPR039424">
    <property type="entry name" value="SBP_5"/>
</dbReference>
<dbReference type="PANTHER" id="PTHR30290">
    <property type="entry name" value="PERIPLASMIC BINDING COMPONENT OF ABC TRANSPORTER"/>
    <property type="match status" value="1"/>
</dbReference>
<comment type="similarity">
    <text evidence="1">Belongs to the bacterial solute-binding protein 5 family.</text>
</comment>
<dbReference type="PANTHER" id="PTHR30290:SF9">
    <property type="entry name" value="OLIGOPEPTIDE-BINDING PROTEIN APPA"/>
    <property type="match status" value="1"/>
</dbReference>
<evidence type="ECO:0000313" key="6">
    <source>
        <dbReference type="EMBL" id="TWT96710.1"/>
    </source>
</evidence>
<dbReference type="Pfam" id="PF00496">
    <property type="entry name" value="SBP_bac_5"/>
    <property type="match status" value="1"/>
</dbReference>
<dbReference type="AlphaFoldDB" id="A0A5C6ABC7"/>
<reference evidence="6 7" key="1">
    <citation type="submission" date="2019-02" db="EMBL/GenBank/DDBJ databases">
        <title>Deep-cultivation of Planctomycetes and their phenomic and genomic characterization uncovers novel biology.</title>
        <authorList>
            <person name="Wiegand S."/>
            <person name="Jogler M."/>
            <person name="Boedeker C."/>
            <person name="Pinto D."/>
            <person name="Vollmers J."/>
            <person name="Rivas-Marin E."/>
            <person name="Kohn T."/>
            <person name="Peeters S.H."/>
            <person name="Heuer A."/>
            <person name="Rast P."/>
            <person name="Oberbeckmann S."/>
            <person name="Bunk B."/>
            <person name="Jeske O."/>
            <person name="Meyerdierks A."/>
            <person name="Storesund J.E."/>
            <person name="Kallscheuer N."/>
            <person name="Luecker S."/>
            <person name="Lage O.M."/>
            <person name="Pohl T."/>
            <person name="Merkel B.J."/>
            <person name="Hornburger P."/>
            <person name="Mueller R.-W."/>
            <person name="Bruemmer F."/>
            <person name="Labrenz M."/>
            <person name="Spormann A.M."/>
            <person name="Op Den Camp H."/>
            <person name="Overmann J."/>
            <person name="Amann R."/>
            <person name="Jetten M.S.M."/>
            <person name="Mascher T."/>
            <person name="Medema M.H."/>
            <person name="Devos D.P."/>
            <person name="Kaster A.-K."/>
            <person name="Ovreas L."/>
            <person name="Rohde M."/>
            <person name="Galperin M.Y."/>
            <person name="Jogler C."/>
        </authorList>
    </citation>
    <scope>NUCLEOTIDE SEQUENCE [LARGE SCALE GENOMIC DNA]</scope>
    <source>
        <strain evidence="6 7">Pla108</strain>
    </source>
</reference>
<evidence type="ECO:0000256" key="2">
    <source>
        <dbReference type="ARBA" id="ARBA00022448"/>
    </source>
</evidence>
<proteinExistence type="inferred from homology"/>
<evidence type="ECO:0000259" key="5">
    <source>
        <dbReference type="Pfam" id="PF00496"/>
    </source>
</evidence>